<comment type="caution">
    <text evidence="2">The sequence shown here is derived from an EMBL/GenBank/DDBJ whole genome shotgun (WGS) entry which is preliminary data.</text>
</comment>
<dbReference type="Pfam" id="PF09346">
    <property type="entry name" value="SMI1_KNR4"/>
    <property type="match status" value="1"/>
</dbReference>
<dbReference type="RefSeq" id="WP_148919459.1">
    <property type="nucleotide sequence ID" value="NZ_VTAV01000007.1"/>
</dbReference>
<evidence type="ECO:0000313" key="2">
    <source>
        <dbReference type="EMBL" id="TYR35792.1"/>
    </source>
</evidence>
<proteinExistence type="predicted"/>
<keyword evidence="3" id="KW-1185">Reference proteome</keyword>
<name>A0A5D4H682_9SPHI</name>
<dbReference type="EMBL" id="VTAV01000007">
    <property type="protein sequence ID" value="TYR35792.1"/>
    <property type="molecule type" value="Genomic_DNA"/>
</dbReference>
<dbReference type="SUPFAM" id="SSF160631">
    <property type="entry name" value="SMI1/KNR4-like"/>
    <property type="match status" value="1"/>
</dbReference>
<dbReference type="InterPro" id="IPR037883">
    <property type="entry name" value="Knr4/Smi1-like_sf"/>
</dbReference>
<feature type="domain" description="Knr4/Smi1-like" evidence="1">
    <location>
        <begin position="2"/>
        <end position="109"/>
    </location>
</feature>
<sequence>MELPQKIRNFIEEKTAMTNMALSWNYPSIDKFNDFQAGYRFNANTLKSLTGQKGEFDKNWFVICTNYFDDPFFIDISETKSDFPVYYAQHGAGSWTQVKIAENITEFTNQLKELKKIENNKDLLLSKLKNEFNLENELWNEVYESILEEEDDEE</sequence>
<protein>
    <submittedName>
        <fullName evidence="2">SMI1/KNR4 family protein</fullName>
    </submittedName>
</protein>
<evidence type="ECO:0000259" key="1">
    <source>
        <dbReference type="Pfam" id="PF09346"/>
    </source>
</evidence>
<gene>
    <name evidence="2" type="ORF">FXV77_11985</name>
</gene>
<dbReference type="InterPro" id="IPR018958">
    <property type="entry name" value="Knr4/Smi1-like_dom"/>
</dbReference>
<evidence type="ECO:0000313" key="3">
    <source>
        <dbReference type="Proteomes" id="UP000322362"/>
    </source>
</evidence>
<accession>A0A5D4H682</accession>
<organism evidence="2 3">
    <name type="scientific">Sphingobacterium phlebotomi</name>
    <dbReference type="NCBI Taxonomy" id="2605433"/>
    <lineage>
        <taxon>Bacteria</taxon>
        <taxon>Pseudomonadati</taxon>
        <taxon>Bacteroidota</taxon>
        <taxon>Sphingobacteriia</taxon>
        <taxon>Sphingobacteriales</taxon>
        <taxon>Sphingobacteriaceae</taxon>
        <taxon>Sphingobacterium</taxon>
    </lineage>
</organism>
<dbReference type="AlphaFoldDB" id="A0A5D4H682"/>
<reference evidence="2 3" key="1">
    <citation type="submission" date="2019-08" db="EMBL/GenBank/DDBJ databases">
        <title>Phlebobacter frassis gen. nov. sp. nov., a new member of family Sphingobacteriaceae isolated from sand fly rearing media.</title>
        <authorList>
            <person name="Kakumanu M.L."/>
            <person name="Marayati B.F."/>
            <person name="Wada-Katsumata A."/>
            <person name="Wasserberg G."/>
            <person name="Schal C."/>
            <person name="Apperson C.S."/>
            <person name="Ponnusamy L."/>
        </authorList>
    </citation>
    <scope>NUCLEOTIDE SEQUENCE [LARGE SCALE GENOMIC DNA]</scope>
    <source>
        <strain evidence="2 3">SSI9</strain>
    </source>
</reference>
<dbReference type="Proteomes" id="UP000322362">
    <property type="component" value="Unassembled WGS sequence"/>
</dbReference>
<dbReference type="Gene3D" id="3.40.1580.10">
    <property type="entry name" value="SMI1/KNR4-like"/>
    <property type="match status" value="1"/>
</dbReference>